<dbReference type="Proteomes" id="UP000248987">
    <property type="component" value="Unassembled WGS sequence"/>
</dbReference>
<dbReference type="RefSeq" id="WP_066439064.1">
    <property type="nucleotide sequence ID" value="NZ_LZRN01000092.1"/>
</dbReference>
<evidence type="ECO:0000313" key="1">
    <source>
        <dbReference type="EMBL" id="RAJ17358.1"/>
    </source>
</evidence>
<dbReference type="EMBL" id="QLLQ01000042">
    <property type="protein sequence ID" value="RAJ17358.1"/>
    <property type="molecule type" value="Genomic_DNA"/>
</dbReference>
<sequence length="163" mass="19369">MKNDTTHIYEYMNINGEEYLNQTWLKNSKGDTVGGYHYKLEKLKDTIKVNEGIILRLYLSGWMLSDSSDLSLVLPLKHEKFKDDFSNLNQIKTDTVYSLKYDSINNHFKEMPLNHMLMFGYEFDTSGEKTLRGILVEKELLNNDKWKSKERYIYFDKKIMVKD</sequence>
<protein>
    <submittedName>
        <fullName evidence="1">Uncharacterized protein</fullName>
    </submittedName>
</protein>
<comment type="caution">
    <text evidence="1">The sequence shown here is derived from an EMBL/GenBank/DDBJ whole genome shotgun (WGS) entry which is preliminary data.</text>
</comment>
<gene>
    <name evidence="1" type="ORF">LX77_03891</name>
</gene>
<evidence type="ECO:0000313" key="2">
    <source>
        <dbReference type="Proteomes" id="UP000248987"/>
    </source>
</evidence>
<reference evidence="1 2" key="1">
    <citation type="submission" date="2018-06" db="EMBL/GenBank/DDBJ databases">
        <title>Genomic Encyclopedia of Archaeal and Bacterial Type Strains, Phase II (KMG-II): from individual species to whole genera.</title>
        <authorList>
            <person name="Goeker M."/>
        </authorList>
    </citation>
    <scope>NUCLEOTIDE SEQUENCE [LARGE SCALE GENOMIC DNA]</scope>
    <source>
        <strain evidence="1 2">DSM 12408</strain>
    </source>
</reference>
<dbReference type="STRING" id="49280.A9996_19010"/>
<accession>A0A1A7QHP2</accession>
<keyword evidence="2" id="KW-1185">Reference proteome</keyword>
<name>A0A1A7QHP2_9FLAO</name>
<dbReference type="AlphaFoldDB" id="A0A1A7QHP2"/>
<proteinExistence type="predicted"/>
<dbReference type="OrthoDB" id="1357696at2"/>
<organism evidence="1 2">
    <name type="scientific">Gelidibacter algens</name>
    <dbReference type="NCBI Taxonomy" id="49280"/>
    <lineage>
        <taxon>Bacteria</taxon>
        <taxon>Pseudomonadati</taxon>
        <taxon>Bacteroidota</taxon>
        <taxon>Flavobacteriia</taxon>
        <taxon>Flavobacteriales</taxon>
        <taxon>Flavobacteriaceae</taxon>
        <taxon>Gelidibacter</taxon>
    </lineage>
</organism>